<dbReference type="RefSeq" id="WP_143503159.1">
    <property type="nucleotide sequence ID" value="NZ_SCFV01000016.1"/>
</dbReference>
<organism evidence="1 2">
    <name type="scientific">Ectopseudomonas mendocina</name>
    <name type="common">Pseudomonas mendocina</name>
    <dbReference type="NCBI Taxonomy" id="300"/>
    <lineage>
        <taxon>Bacteria</taxon>
        <taxon>Pseudomonadati</taxon>
        <taxon>Pseudomonadota</taxon>
        <taxon>Gammaproteobacteria</taxon>
        <taxon>Pseudomonadales</taxon>
        <taxon>Pseudomonadaceae</taxon>
        <taxon>Ectopseudomonas</taxon>
    </lineage>
</organism>
<proteinExistence type="predicted"/>
<comment type="caution">
    <text evidence="1">The sequence shown here is derived from an EMBL/GenBank/DDBJ whole genome shotgun (WGS) entry which is preliminary data.</text>
</comment>
<protein>
    <submittedName>
        <fullName evidence="1">Uncharacterized protein</fullName>
    </submittedName>
</protein>
<evidence type="ECO:0000313" key="2">
    <source>
        <dbReference type="Proteomes" id="UP000317327"/>
    </source>
</evidence>
<evidence type="ECO:0000313" key="1">
    <source>
        <dbReference type="EMBL" id="TRO11350.1"/>
    </source>
</evidence>
<name>A0ABD7RQK8_ECTME</name>
<accession>A0ABD7RQK8</accession>
<reference evidence="1 2" key="1">
    <citation type="submission" date="2019-01" db="EMBL/GenBank/DDBJ databases">
        <title>Whole genome shotgun sequencing of Pseudomonas spp. isolated by its ability to degrade furfural.</title>
        <authorList>
            <person name="Donoso R."/>
            <person name="Farkas C."/>
            <person name="Villegas P."/>
            <person name="Gonzales-Toro F."/>
            <person name="Guajardo-Parra M."/>
            <person name="Araya-Nail M."/>
            <person name="Morgante V."/>
            <person name="Perez-Pantoja D."/>
        </authorList>
    </citation>
    <scope>NUCLEOTIDE SEQUENCE [LARGE SCALE GENOMIC DNA]</scope>
    <source>
        <strain evidence="1 2">VN231</strain>
    </source>
</reference>
<dbReference type="AlphaFoldDB" id="A0ABD7RQK8"/>
<sequence length="364" mass="40097">MRKLLSGIKKAFSPASDEQYWNQKAAELEYLSKSYKGEIVQDPALSSSSLQERAVAAVGHVDFESMLEGLEVDTSYVAISSVHIVLAVKYGLVGTLIGHLTNVNADKIEEILLKLHGYFKPGGKRSPLDYHTGAKHRYTFGHDLNVFGELPPGYTIGGKDVGGKSLYSLVLDYIKEGYPNCGPVVGHFKAVMHILTHLISDLPTKDGIPLPFTSIFTEWVENGDNVSGYSAKNPVMDFLGREFGTINAADVTAYAVIKVLVKSHHAIEFHKSVAEEGDRELILAQMYSVAYGASIAVQMFIMMVDPGSLNAKLNHMIAWPFLYNAGKSQLLLLRQHGEVLGDYERSLAQLESESARFEDWVNAQ</sequence>
<dbReference type="Proteomes" id="UP000317327">
    <property type="component" value="Unassembled WGS sequence"/>
</dbReference>
<gene>
    <name evidence="1" type="ORF">EQ836_24355</name>
</gene>
<dbReference type="EMBL" id="SCFV01000016">
    <property type="protein sequence ID" value="TRO11350.1"/>
    <property type="molecule type" value="Genomic_DNA"/>
</dbReference>